<evidence type="ECO:0000256" key="3">
    <source>
        <dbReference type="ARBA" id="ARBA00022989"/>
    </source>
</evidence>
<dbReference type="eggNOG" id="KOG3882">
    <property type="taxonomic scope" value="Eukaryota"/>
</dbReference>
<dbReference type="InterPro" id="IPR008952">
    <property type="entry name" value="Tetraspanin_EC2_sf"/>
</dbReference>
<dbReference type="FunCoup" id="B4MDZ4">
    <property type="interactions" value="22"/>
</dbReference>
<dbReference type="OMA" id="KLTEYLW"/>
<dbReference type="GO" id="GO:0016020">
    <property type="term" value="C:membrane"/>
    <property type="evidence" value="ECO:0007669"/>
    <property type="project" value="UniProtKB-SubCell"/>
</dbReference>
<keyword evidence="3 5" id="KW-1133">Transmembrane helix</keyword>
<reference evidence="6 7" key="1">
    <citation type="journal article" date="2007" name="Nature">
        <title>Evolution of genes and genomes on the Drosophila phylogeny.</title>
        <authorList>
            <consortium name="Drosophila 12 Genomes Consortium"/>
            <person name="Clark A.G."/>
            <person name="Eisen M.B."/>
            <person name="Smith D.R."/>
            <person name="Bergman C.M."/>
            <person name="Oliver B."/>
            <person name="Markow T.A."/>
            <person name="Kaufman T.C."/>
            <person name="Kellis M."/>
            <person name="Gelbart W."/>
            <person name="Iyer V.N."/>
            <person name="Pollard D.A."/>
            <person name="Sackton T.B."/>
            <person name="Larracuente A.M."/>
            <person name="Singh N.D."/>
            <person name="Abad J.P."/>
            <person name="Abt D.N."/>
            <person name="Adryan B."/>
            <person name="Aguade M."/>
            <person name="Akashi H."/>
            <person name="Anderson W.W."/>
            <person name="Aquadro C.F."/>
            <person name="Ardell D.H."/>
            <person name="Arguello R."/>
            <person name="Artieri C.G."/>
            <person name="Barbash D.A."/>
            <person name="Barker D."/>
            <person name="Barsanti P."/>
            <person name="Batterham P."/>
            <person name="Batzoglou S."/>
            <person name="Begun D."/>
            <person name="Bhutkar A."/>
            <person name="Blanco E."/>
            <person name="Bosak S.A."/>
            <person name="Bradley R.K."/>
            <person name="Brand A.D."/>
            <person name="Brent M.R."/>
            <person name="Brooks A.N."/>
            <person name="Brown R.H."/>
            <person name="Butlin R.K."/>
            <person name="Caggese C."/>
            <person name="Calvi B.R."/>
            <person name="Bernardo de Carvalho A."/>
            <person name="Caspi A."/>
            <person name="Castrezana S."/>
            <person name="Celniker S.E."/>
            <person name="Chang J.L."/>
            <person name="Chapple C."/>
            <person name="Chatterji S."/>
            <person name="Chinwalla A."/>
            <person name="Civetta A."/>
            <person name="Clifton S.W."/>
            <person name="Comeron J.M."/>
            <person name="Costello J.C."/>
            <person name="Coyne J.A."/>
            <person name="Daub J."/>
            <person name="David R.G."/>
            <person name="Delcher A.L."/>
            <person name="Delehaunty K."/>
            <person name="Do C.B."/>
            <person name="Ebling H."/>
            <person name="Edwards K."/>
            <person name="Eickbush T."/>
            <person name="Evans J.D."/>
            <person name="Filipski A."/>
            <person name="Findeiss S."/>
            <person name="Freyhult E."/>
            <person name="Fulton L."/>
            <person name="Fulton R."/>
            <person name="Garcia A.C."/>
            <person name="Gardiner A."/>
            <person name="Garfield D.A."/>
            <person name="Garvin B.E."/>
            <person name="Gibson G."/>
            <person name="Gilbert D."/>
            <person name="Gnerre S."/>
            <person name="Godfrey J."/>
            <person name="Good R."/>
            <person name="Gotea V."/>
            <person name="Gravely B."/>
            <person name="Greenberg A.J."/>
            <person name="Griffiths-Jones S."/>
            <person name="Gross S."/>
            <person name="Guigo R."/>
            <person name="Gustafson E.A."/>
            <person name="Haerty W."/>
            <person name="Hahn M.W."/>
            <person name="Halligan D.L."/>
            <person name="Halpern A.L."/>
            <person name="Halter G.M."/>
            <person name="Han M.V."/>
            <person name="Heger A."/>
            <person name="Hillier L."/>
            <person name="Hinrichs A.S."/>
            <person name="Holmes I."/>
            <person name="Hoskins R.A."/>
            <person name="Hubisz M.J."/>
            <person name="Hultmark D."/>
            <person name="Huntley M.A."/>
            <person name="Jaffe D.B."/>
            <person name="Jagadeeshan S."/>
            <person name="Jeck W.R."/>
            <person name="Johnson J."/>
            <person name="Jones C.D."/>
            <person name="Jordan W.C."/>
            <person name="Karpen G.H."/>
            <person name="Kataoka E."/>
            <person name="Keightley P.D."/>
            <person name="Kheradpour P."/>
            <person name="Kirkness E.F."/>
            <person name="Koerich L.B."/>
            <person name="Kristiansen K."/>
            <person name="Kudrna D."/>
            <person name="Kulathinal R.J."/>
            <person name="Kumar S."/>
            <person name="Kwok R."/>
            <person name="Lander E."/>
            <person name="Langley C.H."/>
            <person name="Lapoint R."/>
            <person name="Lazzaro B.P."/>
            <person name="Lee S.J."/>
            <person name="Levesque L."/>
            <person name="Li R."/>
            <person name="Lin C.F."/>
            <person name="Lin M.F."/>
            <person name="Lindblad-Toh K."/>
            <person name="Llopart A."/>
            <person name="Long M."/>
            <person name="Low L."/>
            <person name="Lozovsky E."/>
            <person name="Lu J."/>
            <person name="Luo M."/>
            <person name="Machado C.A."/>
            <person name="Makalowski W."/>
            <person name="Marzo M."/>
            <person name="Matsuda M."/>
            <person name="Matzkin L."/>
            <person name="McAllister B."/>
            <person name="McBride C.S."/>
            <person name="McKernan B."/>
            <person name="McKernan K."/>
            <person name="Mendez-Lago M."/>
            <person name="Minx P."/>
            <person name="Mollenhauer M.U."/>
            <person name="Montooth K."/>
            <person name="Mount S.M."/>
            <person name="Mu X."/>
            <person name="Myers E."/>
            <person name="Negre B."/>
            <person name="Newfeld S."/>
            <person name="Nielsen R."/>
            <person name="Noor M.A."/>
            <person name="O'Grady P."/>
            <person name="Pachter L."/>
            <person name="Papaceit M."/>
            <person name="Parisi M.J."/>
            <person name="Parisi M."/>
            <person name="Parts L."/>
            <person name="Pedersen J.S."/>
            <person name="Pesole G."/>
            <person name="Phillippy A.M."/>
            <person name="Ponting C.P."/>
            <person name="Pop M."/>
            <person name="Porcelli D."/>
            <person name="Powell J.R."/>
            <person name="Prohaska S."/>
            <person name="Pruitt K."/>
            <person name="Puig M."/>
            <person name="Quesneville H."/>
            <person name="Ram K.R."/>
            <person name="Rand D."/>
            <person name="Rasmussen M.D."/>
            <person name="Reed L.K."/>
            <person name="Reenan R."/>
            <person name="Reily A."/>
            <person name="Remington K.A."/>
            <person name="Rieger T.T."/>
            <person name="Ritchie M.G."/>
            <person name="Robin C."/>
            <person name="Rogers Y.H."/>
            <person name="Rohde C."/>
            <person name="Rozas J."/>
            <person name="Rubenfield M.J."/>
            <person name="Ruiz A."/>
            <person name="Russo S."/>
            <person name="Salzberg S.L."/>
            <person name="Sanchez-Gracia A."/>
            <person name="Saranga D.J."/>
            <person name="Sato H."/>
            <person name="Schaeffer S.W."/>
            <person name="Schatz M.C."/>
            <person name="Schlenke T."/>
            <person name="Schwartz R."/>
            <person name="Segarra C."/>
            <person name="Singh R.S."/>
            <person name="Sirot L."/>
            <person name="Sirota M."/>
            <person name="Sisneros N.B."/>
            <person name="Smith C.D."/>
            <person name="Smith T.F."/>
            <person name="Spieth J."/>
            <person name="Stage D.E."/>
            <person name="Stark A."/>
            <person name="Stephan W."/>
            <person name="Strausberg R.L."/>
            <person name="Strempel S."/>
            <person name="Sturgill D."/>
            <person name="Sutton G."/>
            <person name="Sutton G.G."/>
            <person name="Tao W."/>
            <person name="Teichmann S."/>
            <person name="Tobari Y.N."/>
            <person name="Tomimura Y."/>
            <person name="Tsolas J.M."/>
            <person name="Valente V.L."/>
            <person name="Venter E."/>
            <person name="Venter J.C."/>
            <person name="Vicario S."/>
            <person name="Vieira F.G."/>
            <person name="Vilella A.J."/>
            <person name="Villasante A."/>
            <person name="Walenz B."/>
            <person name="Wang J."/>
            <person name="Wasserman M."/>
            <person name="Watts T."/>
            <person name="Wilson D."/>
            <person name="Wilson R.K."/>
            <person name="Wing R.A."/>
            <person name="Wolfner M.F."/>
            <person name="Wong A."/>
            <person name="Wong G.K."/>
            <person name="Wu C.I."/>
            <person name="Wu G."/>
            <person name="Yamamoto D."/>
            <person name="Yang H.P."/>
            <person name="Yang S.P."/>
            <person name="Yorke J.A."/>
            <person name="Yoshida K."/>
            <person name="Zdobnov E."/>
            <person name="Zhang P."/>
            <person name="Zhang Y."/>
            <person name="Zimin A.V."/>
            <person name="Baldwin J."/>
            <person name="Abdouelleil A."/>
            <person name="Abdulkadir J."/>
            <person name="Abebe A."/>
            <person name="Abera B."/>
            <person name="Abreu J."/>
            <person name="Acer S.C."/>
            <person name="Aftuck L."/>
            <person name="Alexander A."/>
            <person name="An P."/>
            <person name="Anderson E."/>
            <person name="Anderson S."/>
            <person name="Arachi H."/>
            <person name="Azer M."/>
            <person name="Bachantsang P."/>
            <person name="Barry A."/>
            <person name="Bayul T."/>
            <person name="Berlin A."/>
            <person name="Bessette D."/>
            <person name="Bloom T."/>
            <person name="Blye J."/>
            <person name="Boguslavskiy L."/>
            <person name="Bonnet C."/>
            <person name="Boukhgalter B."/>
            <person name="Bourzgui I."/>
            <person name="Brown A."/>
            <person name="Cahill P."/>
            <person name="Channer S."/>
            <person name="Cheshatsang Y."/>
            <person name="Chuda L."/>
            <person name="Citroen M."/>
            <person name="Collymore A."/>
            <person name="Cooke P."/>
            <person name="Costello M."/>
            <person name="D'Aco K."/>
            <person name="Daza R."/>
            <person name="De Haan G."/>
            <person name="DeGray S."/>
            <person name="DeMaso C."/>
            <person name="Dhargay N."/>
            <person name="Dooley K."/>
            <person name="Dooley E."/>
            <person name="Doricent M."/>
            <person name="Dorje P."/>
            <person name="Dorjee K."/>
            <person name="Dupes A."/>
            <person name="Elong R."/>
            <person name="Falk J."/>
            <person name="Farina A."/>
            <person name="Faro S."/>
            <person name="Ferguson D."/>
            <person name="Fisher S."/>
            <person name="Foley C.D."/>
            <person name="Franke A."/>
            <person name="Friedrich D."/>
            <person name="Gadbois L."/>
            <person name="Gearin G."/>
            <person name="Gearin C.R."/>
            <person name="Giannoukos G."/>
            <person name="Goode T."/>
            <person name="Graham J."/>
            <person name="Grandbois E."/>
            <person name="Grewal S."/>
            <person name="Gyaltsen K."/>
            <person name="Hafez N."/>
            <person name="Hagos B."/>
            <person name="Hall J."/>
            <person name="Henson C."/>
            <person name="Hollinger A."/>
            <person name="Honan T."/>
            <person name="Huard M.D."/>
            <person name="Hughes L."/>
            <person name="Hurhula B."/>
            <person name="Husby M.E."/>
            <person name="Kamat A."/>
            <person name="Kanga B."/>
            <person name="Kashin S."/>
            <person name="Khazanovich D."/>
            <person name="Kisner P."/>
            <person name="Lance K."/>
            <person name="Lara M."/>
            <person name="Lee W."/>
            <person name="Lennon N."/>
            <person name="Letendre F."/>
            <person name="LeVine R."/>
            <person name="Lipovsky A."/>
            <person name="Liu X."/>
            <person name="Liu J."/>
            <person name="Liu S."/>
            <person name="Lokyitsang T."/>
            <person name="Lokyitsang Y."/>
            <person name="Lubonja R."/>
            <person name="Lui A."/>
            <person name="MacDonald P."/>
            <person name="Magnisalis V."/>
            <person name="Maru K."/>
            <person name="Matthews C."/>
            <person name="McCusker W."/>
            <person name="McDonough S."/>
            <person name="Mehta T."/>
            <person name="Meldrim J."/>
            <person name="Meneus L."/>
            <person name="Mihai O."/>
            <person name="Mihalev A."/>
            <person name="Mihova T."/>
            <person name="Mittelman R."/>
            <person name="Mlenga V."/>
            <person name="Montmayeur A."/>
            <person name="Mulrain L."/>
            <person name="Navidi A."/>
            <person name="Naylor J."/>
            <person name="Negash T."/>
            <person name="Nguyen T."/>
            <person name="Nguyen N."/>
            <person name="Nicol R."/>
            <person name="Norbu C."/>
            <person name="Norbu N."/>
            <person name="Novod N."/>
            <person name="O'Neill B."/>
            <person name="Osman S."/>
            <person name="Markiewicz E."/>
            <person name="Oyono O.L."/>
            <person name="Patti C."/>
            <person name="Phunkhang P."/>
            <person name="Pierre F."/>
            <person name="Priest M."/>
            <person name="Raghuraman S."/>
            <person name="Rege F."/>
            <person name="Reyes R."/>
            <person name="Rise C."/>
            <person name="Rogov P."/>
            <person name="Ross K."/>
            <person name="Ryan E."/>
            <person name="Settipalli S."/>
            <person name="Shea T."/>
            <person name="Sherpa N."/>
            <person name="Shi L."/>
            <person name="Shih D."/>
            <person name="Sparrow T."/>
            <person name="Spaulding J."/>
            <person name="Stalker J."/>
            <person name="Stange-Thomann N."/>
            <person name="Stavropoulos S."/>
            <person name="Stone C."/>
            <person name="Strader C."/>
            <person name="Tesfaye S."/>
            <person name="Thomson T."/>
            <person name="Thoulutsang Y."/>
            <person name="Thoulutsang D."/>
            <person name="Topham K."/>
            <person name="Topping I."/>
            <person name="Tsamla T."/>
            <person name="Vassiliev H."/>
            <person name="Vo A."/>
            <person name="Wangchuk T."/>
            <person name="Wangdi T."/>
            <person name="Weiand M."/>
            <person name="Wilkinson J."/>
            <person name="Wilson A."/>
            <person name="Yadav S."/>
            <person name="Young G."/>
            <person name="Yu Q."/>
            <person name="Zembek L."/>
            <person name="Zhong D."/>
            <person name="Zimmer A."/>
            <person name="Zwirko Z."/>
            <person name="Jaffe D.B."/>
            <person name="Alvarez P."/>
            <person name="Brockman W."/>
            <person name="Butler J."/>
            <person name="Chin C."/>
            <person name="Gnerre S."/>
            <person name="Grabherr M."/>
            <person name="Kleber M."/>
            <person name="Mauceli E."/>
            <person name="MacCallum I."/>
        </authorList>
    </citation>
    <scope>NUCLEOTIDE SEQUENCE [LARGE SCALE GENOMIC DNA]</scope>
    <source>
        <strain evidence="7">Tucson 15010-1051.87</strain>
    </source>
</reference>
<dbReference type="PhylomeDB" id="B4MDZ4"/>
<dbReference type="Pfam" id="PF00335">
    <property type="entry name" value="Tetraspanin"/>
    <property type="match status" value="1"/>
</dbReference>
<dbReference type="Proteomes" id="UP000008792">
    <property type="component" value="Unassembled WGS sequence"/>
</dbReference>
<dbReference type="InParanoid" id="B4MDZ4"/>
<sequence length="249" mass="28709">MANLLGWGCSVSPGLVIEINILLLAVGGIFLIDLYNHVLWRQLKHVNMSICLMGLSQRVSLIRGVSLAVYLLTAILGIRMSKRPTVFKFAGYLIMSFLNLLFMLTIAISRYRYGSDFQYFTNMMLYDLWNRDLIEPMEAQFDCCGMHGQIDYLVDNRTWSKAACCELPFCTGCQNMFHDYLQNIEMEIARDNIALFTFQIIGMLFMIIHYTSGVLVDDLYESESSEYDEEEEVPNRISVELSKLKTRYV</sequence>
<evidence type="ECO:0000313" key="7">
    <source>
        <dbReference type="Proteomes" id="UP000008792"/>
    </source>
</evidence>
<dbReference type="HOGENOM" id="CLU_1074664_0_0_1"/>
<keyword evidence="4 5" id="KW-0472">Membrane</keyword>
<keyword evidence="7" id="KW-1185">Reference proteome</keyword>
<proteinExistence type="predicted"/>
<accession>B4MDZ4</accession>
<evidence type="ECO:0000313" key="6">
    <source>
        <dbReference type="EMBL" id="EDW58759.1"/>
    </source>
</evidence>
<name>B4MDZ4_DROVI</name>
<organism evidence="6 7">
    <name type="scientific">Drosophila virilis</name>
    <name type="common">Fruit fly</name>
    <dbReference type="NCBI Taxonomy" id="7244"/>
    <lineage>
        <taxon>Eukaryota</taxon>
        <taxon>Metazoa</taxon>
        <taxon>Ecdysozoa</taxon>
        <taxon>Arthropoda</taxon>
        <taxon>Hexapoda</taxon>
        <taxon>Insecta</taxon>
        <taxon>Pterygota</taxon>
        <taxon>Neoptera</taxon>
        <taxon>Endopterygota</taxon>
        <taxon>Diptera</taxon>
        <taxon>Brachycera</taxon>
        <taxon>Muscomorpha</taxon>
        <taxon>Ephydroidea</taxon>
        <taxon>Drosophilidae</taxon>
        <taxon>Drosophila</taxon>
    </lineage>
</organism>
<dbReference type="InterPro" id="IPR018499">
    <property type="entry name" value="Tetraspanin/Peripherin"/>
</dbReference>
<dbReference type="KEGG" id="dvi:6635874"/>
<keyword evidence="2 5" id="KW-0812">Transmembrane</keyword>
<evidence type="ECO:0000256" key="2">
    <source>
        <dbReference type="ARBA" id="ARBA00022692"/>
    </source>
</evidence>
<dbReference type="OrthoDB" id="7869716at2759"/>
<feature type="transmembrane region" description="Helical" evidence="5">
    <location>
        <begin position="86"/>
        <end position="108"/>
    </location>
</feature>
<comment type="subcellular location">
    <subcellularLocation>
        <location evidence="1">Membrane</location>
        <topology evidence="1">Multi-pass membrane protein</topology>
    </subcellularLocation>
</comment>
<feature type="transmembrane region" description="Helical" evidence="5">
    <location>
        <begin position="61"/>
        <end position="80"/>
    </location>
</feature>
<evidence type="ECO:0008006" key="8">
    <source>
        <dbReference type="Google" id="ProtNLM"/>
    </source>
</evidence>
<feature type="transmembrane region" description="Helical" evidence="5">
    <location>
        <begin position="20"/>
        <end position="40"/>
    </location>
</feature>
<protein>
    <recommendedName>
        <fullName evidence="8">Tetraspanin</fullName>
    </recommendedName>
</protein>
<evidence type="ECO:0000256" key="5">
    <source>
        <dbReference type="SAM" id="Phobius"/>
    </source>
</evidence>
<evidence type="ECO:0000256" key="1">
    <source>
        <dbReference type="ARBA" id="ARBA00004141"/>
    </source>
</evidence>
<dbReference type="EMBL" id="CH940662">
    <property type="protein sequence ID" value="EDW58759.1"/>
    <property type="molecule type" value="Genomic_DNA"/>
</dbReference>
<evidence type="ECO:0000256" key="4">
    <source>
        <dbReference type="ARBA" id="ARBA00023136"/>
    </source>
</evidence>
<dbReference type="AlphaFoldDB" id="B4MDZ4"/>
<dbReference type="SUPFAM" id="SSF48652">
    <property type="entry name" value="Tetraspanin"/>
    <property type="match status" value="1"/>
</dbReference>
<gene>
    <name evidence="6" type="primary">Dvir\GJ18411</name>
    <name evidence="6" type="ORF">Dvir_GJ18411</name>
</gene>
<feature type="transmembrane region" description="Helical" evidence="5">
    <location>
        <begin position="193"/>
        <end position="212"/>
    </location>
</feature>